<dbReference type="GO" id="GO:0009658">
    <property type="term" value="P:chloroplast organization"/>
    <property type="evidence" value="ECO:0007669"/>
    <property type="project" value="TreeGrafter"/>
</dbReference>
<reference evidence="1" key="1">
    <citation type="journal article" date="2014" name="Int. J. Syst. Evol. Microbiol.">
        <title>Complete genome sequence of Corynebacterium casei LMG S-19264T (=DSM 44701T), isolated from a smear-ripened cheese.</title>
        <authorList>
            <consortium name="US DOE Joint Genome Institute (JGI-PGF)"/>
            <person name="Walter F."/>
            <person name="Albersmeier A."/>
            <person name="Kalinowski J."/>
            <person name="Ruckert C."/>
        </authorList>
    </citation>
    <scope>NUCLEOTIDE SEQUENCE</scope>
    <source>
        <strain evidence="1">KCTC 22169</strain>
    </source>
</reference>
<keyword evidence="2" id="KW-1185">Reference proteome</keyword>
<accession>A0A918N8R1</accession>
<dbReference type="InterPro" id="IPR044673">
    <property type="entry name" value="DCL-like"/>
</dbReference>
<gene>
    <name evidence="1" type="ORF">GCM10007392_22350</name>
</gene>
<dbReference type="GO" id="GO:1901259">
    <property type="term" value="P:chloroplast rRNA processing"/>
    <property type="evidence" value="ECO:0007669"/>
    <property type="project" value="TreeGrafter"/>
</dbReference>
<sequence>MAKPIAFGTYQFRTKKSAIEEARKRINQYGSGERLRPDDEHFFISLFTLHSEFSKKKGIGIEYITVERDFHNNLCLYIHRLDGTHTDCSWVHCIQPASQKTIVSMAFRRAVKDIIIEFKSIALNKVIVCPILGVKLTYDNSHVSYAPPSFDNLLNNFLQERQIDFESVALTNPKPNDTDQRGLIKDQELLKDWRSHHQSNANLQLLSAEANLRRIKN</sequence>
<dbReference type="PANTHER" id="PTHR33415:SF4">
    <property type="entry name" value="DCL PROTEIN (DUF3223)"/>
    <property type="match status" value="1"/>
</dbReference>
<evidence type="ECO:0000313" key="1">
    <source>
        <dbReference type="EMBL" id="GGX54498.1"/>
    </source>
</evidence>
<dbReference type="Pfam" id="PF11523">
    <property type="entry name" value="DUF3223"/>
    <property type="match status" value="1"/>
</dbReference>
<protein>
    <recommendedName>
        <fullName evidence="3">DUF3223 domain-containing protein</fullName>
    </recommendedName>
</protein>
<dbReference type="Proteomes" id="UP000626148">
    <property type="component" value="Unassembled WGS sequence"/>
</dbReference>
<reference evidence="1" key="2">
    <citation type="submission" date="2020-09" db="EMBL/GenBank/DDBJ databases">
        <authorList>
            <person name="Sun Q."/>
            <person name="Kim S."/>
        </authorList>
    </citation>
    <scope>NUCLEOTIDE SEQUENCE</scope>
    <source>
        <strain evidence="1">KCTC 22169</strain>
    </source>
</reference>
<name>A0A918N8R1_9GAMM</name>
<dbReference type="AlphaFoldDB" id="A0A918N8R1"/>
<comment type="caution">
    <text evidence="1">The sequence shown here is derived from an EMBL/GenBank/DDBJ whole genome shotgun (WGS) entry which is preliminary data.</text>
</comment>
<organism evidence="1 2">
    <name type="scientific">Saccharospirillum salsuginis</name>
    <dbReference type="NCBI Taxonomy" id="418750"/>
    <lineage>
        <taxon>Bacteria</taxon>
        <taxon>Pseudomonadati</taxon>
        <taxon>Pseudomonadota</taxon>
        <taxon>Gammaproteobacteria</taxon>
        <taxon>Oceanospirillales</taxon>
        <taxon>Saccharospirillaceae</taxon>
        <taxon>Saccharospirillum</taxon>
    </lineage>
</organism>
<evidence type="ECO:0000313" key="2">
    <source>
        <dbReference type="Proteomes" id="UP000626148"/>
    </source>
</evidence>
<dbReference type="PANTHER" id="PTHR33415">
    <property type="entry name" value="PROTEIN EMBRYO DEFECTIVE 514"/>
    <property type="match status" value="1"/>
</dbReference>
<evidence type="ECO:0008006" key="3">
    <source>
        <dbReference type="Google" id="ProtNLM"/>
    </source>
</evidence>
<dbReference type="EMBL" id="BMXR01000005">
    <property type="protein sequence ID" value="GGX54498.1"/>
    <property type="molecule type" value="Genomic_DNA"/>
</dbReference>
<dbReference type="RefSeq" id="WP_189608629.1">
    <property type="nucleotide sequence ID" value="NZ_BMXR01000005.1"/>
</dbReference>
<dbReference type="Gene3D" id="3.10.450.40">
    <property type="match status" value="1"/>
</dbReference>
<proteinExistence type="predicted"/>